<dbReference type="EMBL" id="BOQT01000018">
    <property type="protein sequence ID" value="GIN22561.1"/>
    <property type="molecule type" value="Genomic_DNA"/>
</dbReference>
<evidence type="ECO:0000313" key="2">
    <source>
        <dbReference type="Proteomes" id="UP000680279"/>
    </source>
</evidence>
<name>A0ABQ4KA19_9BACI</name>
<evidence type="ECO:0000313" key="1">
    <source>
        <dbReference type="EMBL" id="GIN22561.1"/>
    </source>
</evidence>
<organism evidence="1 2">
    <name type="scientific">Siminovitchia fordii</name>
    <dbReference type="NCBI Taxonomy" id="254759"/>
    <lineage>
        <taxon>Bacteria</taxon>
        <taxon>Bacillati</taxon>
        <taxon>Bacillota</taxon>
        <taxon>Bacilli</taxon>
        <taxon>Bacillales</taxon>
        <taxon>Bacillaceae</taxon>
        <taxon>Siminovitchia</taxon>
    </lineage>
</organism>
<proteinExistence type="predicted"/>
<gene>
    <name evidence="1" type="ORF">J1TS3_36950</name>
</gene>
<dbReference type="RefSeq" id="WP_212963679.1">
    <property type="nucleotide sequence ID" value="NZ_BOQT01000018.1"/>
</dbReference>
<reference evidence="1 2" key="1">
    <citation type="submission" date="2021-03" db="EMBL/GenBank/DDBJ databases">
        <title>Antimicrobial resistance genes in bacteria isolated from Japanese honey, and their potential for conferring macrolide and lincosamide resistance in the American foulbrood pathogen Paenibacillus larvae.</title>
        <authorList>
            <person name="Okamoto M."/>
            <person name="Kumagai M."/>
            <person name="Kanamori H."/>
            <person name="Takamatsu D."/>
        </authorList>
    </citation>
    <scope>NUCLEOTIDE SEQUENCE [LARGE SCALE GENOMIC DNA]</scope>
    <source>
        <strain evidence="1 2">J1TS3</strain>
    </source>
</reference>
<dbReference type="Proteomes" id="UP000680279">
    <property type="component" value="Unassembled WGS sequence"/>
</dbReference>
<accession>A0ABQ4KA19</accession>
<keyword evidence="2" id="KW-1185">Reference proteome</keyword>
<comment type="caution">
    <text evidence="1">The sequence shown here is derived from an EMBL/GenBank/DDBJ whole genome shotgun (WGS) entry which is preliminary data.</text>
</comment>
<sequence>MNFDKDYEKYKDGVEKHSKGLVIPTEEEFLKMCVFYNEITSAYIEKGVKSSFDDFRGNVDNSSKEGNKETVYDLMKRHQKLSREKEIICQNLSTPIDGDDLTWDSLKRIFKELSEIEEKMKTIKV</sequence>
<protein>
    <submittedName>
        <fullName evidence="1">Uncharacterized protein</fullName>
    </submittedName>
</protein>